<dbReference type="Proteomes" id="UP001437256">
    <property type="component" value="Unassembled WGS sequence"/>
</dbReference>
<keyword evidence="2" id="KW-1185">Reference proteome</keyword>
<comment type="caution">
    <text evidence="1">The sequence shown here is derived from an EMBL/GenBank/DDBJ whole genome shotgun (WGS) entry which is preliminary data.</text>
</comment>
<protein>
    <submittedName>
        <fullName evidence="1">Uncharacterized protein</fullName>
    </submittedName>
</protein>
<name>A0ABR2ZLD6_9AGAR</name>
<proteinExistence type="predicted"/>
<accession>A0ABR2ZLD6</accession>
<evidence type="ECO:0000313" key="1">
    <source>
        <dbReference type="EMBL" id="KAL0061533.1"/>
    </source>
</evidence>
<organism evidence="1 2">
    <name type="scientific">Marasmius tenuissimus</name>
    <dbReference type="NCBI Taxonomy" id="585030"/>
    <lineage>
        <taxon>Eukaryota</taxon>
        <taxon>Fungi</taxon>
        <taxon>Dikarya</taxon>
        <taxon>Basidiomycota</taxon>
        <taxon>Agaricomycotina</taxon>
        <taxon>Agaricomycetes</taxon>
        <taxon>Agaricomycetidae</taxon>
        <taxon>Agaricales</taxon>
        <taxon>Marasmiineae</taxon>
        <taxon>Marasmiaceae</taxon>
        <taxon>Marasmius</taxon>
    </lineage>
</organism>
<evidence type="ECO:0000313" key="2">
    <source>
        <dbReference type="Proteomes" id="UP001437256"/>
    </source>
</evidence>
<reference evidence="1 2" key="1">
    <citation type="submission" date="2024-05" db="EMBL/GenBank/DDBJ databases">
        <title>A draft genome resource for the thread blight pathogen Marasmius tenuissimus strain MS-2.</title>
        <authorList>
            <person name="Yulfo-Soto G.E."/>
            <person name="Baruah I.K."/>
            <person name="Amoako-Attah I."/>
            <person name="Bukari Y."/>
            <person name="Meinhardt L.W."/>
            <person name="Bailey B.A."/>
            <person name="Cohen S.P."/>
        </authorList>
    </citation>
    <scope>NUCLEOTIDE SEQUENCE [LARGE SCALE GENOMIC DNA]</scope>
    <source>
        <strain evidence="1 2">MS-2</strain>
    </source>
</reference>
<gene>
    <name evidence="1" type="ORF">AAF712_011620</name>
</gene>
<sequence>MAVPYCREDPPPTVFDFLQHLQQTEKEWTMILVYGLDGCPADMKAKLDIEICQAEVQYRGLYRQVQVVDEAASVVYSYMHGIWTMIPRTKQAIRAVLLDASSCSGNDQRAHIFSYCPVPQLEETEQSEQMEDVRAGHVKLNSTLLSGNPDSCDSNELWVENLFHTFRTSDPNFVLYDKEGRTD</sequence>
<dbReference type="EMBL" id="JBBXMP010000132">
    <property type="protein sequence ID" value="KAL0061533.1"/>
    <property type="molecule type" value="Genomic_DNA"/>
</dbReference>